<evidence type="ECO:0000313" key="4">
    <source>
        <dbReference type="Proteomes" id="UP000003028"/>
    </source>
</evidence>
<dbReference type="STRING" id="1648.A2I91_07325"/>
<dbReference type="Gene3D" id="3.90.230.10">
    <property type="entry name" value="Creatinase/methionine aminopeptidase superfamily"/>
    <property type="match status" value="1"/>
</dbReference>
<feature type="domain" description="Creatinase N-terminal" evidence="2">
    <location>
        <begin position="10"/>
        <end position="126"/>
    </location>
</feature>
<dbReference type="SUPFAM" id="SSF55920">
    <property type="entry name" value="Creatinase/aminopeptidase"/>
    <property type="match status" value="1"/>
</dbReference>
<dbReference type="InterPro" id="IPR050659">
    <property type="entry name" value="Peptidase_M24B"/>
</dbReference>
<dbReference type="Pfam" id="PF01321">
    <property type="entry name" value="Creatinase_N"/>
    <property type="match status" value="1"/>
</dbReference>
<dbReference type="Pfam" id="PF00557">
    <property type="entry name" value="Peptidase_M24"/>
    <property type="match status" value="1"/>
</dbReference>
<keyword evidence="3" id="KW-0378">Hydrolase</keyword>
<reference evidence="3" key="1">
    <citation type="submission" date="2011-01" db="EMBL/GenBank/DDBJ databases">
        <authorList>
            <person name="Muzny D."/>
            <person name="Qin X."/>
            <person name="Buhay C."/>
            <person name="Dugan-Rocha S."/>
            <person name="Ding Y."/>
            <person name="Chen G."/>
            <person name="Hawes A."/>
            <person name="Holder M."/>
            <person name="Jhangiani S."/>
            <person name="Johnson A."/>
            <person name="Khan Z."/>
            <person name="Li Z."/>
            <person name="Liu W."/>
            <person name="Liu X."/>
            <person name="Perez L."/>
            <person name="Shen H."/>
            <person name="Wang Q."/>
            <person name="Watt J."/>
            <person name="Xi L."/>
            <person name="Xin Y."/>
            <person name="Zhou J."/>
            <person name="Deng J."/>
            <person name="Jiang H."/>
            <person name="Liu Y."/>
            <person name="Qu J."/>
            <person name="Song X.-Z."/>
            <person name="Zhang L."/>
            <person name="Villasana D."/>
            <person name="Johnson A."/>
            <person name="Liu J."/>
            <person name="Liyanage D."/>
            <person name="Lorensuhewa L."/>
            <person name="Robinson T."/>
            <person name="Song A."/>
            <person name="Song B.-B."/>
            <person name="Dinh H."/>
            <person name="Thornton R."/>
            <person name="Coyle M."/>
            <person name="Francisco L."/>
            <person name="Jackson L."/>
            <person name="Javaid M."/>
            <person name="Korchina V."/>
            <person name="Kovar C."/>
            <person name="Mata R."/>
            <person name="Mathew T."/>
            <person name="Ngo R."/>
            <person name="Nguyen L."/>
            <person name="Nguyen N."/>
            <person name="Okwuonu G."/>
            <person name="Ongeri F."/>
            <person name="Pham C."/>
            <person name="Simmons D."/>
            <person name="Wilczek-Boney K."/>
            <person name="Hale W."/>
            <person name="Jakkamsetti A."/>
            <person name="Pham P."/>
            <person name="Ruth R."/>
            <person name="San Lucas F."/>
            <person name="Warren J."/>
            <person name="Zhang J."/>
            <person name="Zhao Z."/>
            <person name="Zhou C."/>
            <person name="Zhu D."/>
            <person name="Lee S."/>
            <person name="Bess C."/>
            <person name="Blankenburg K."/>
            <person name="Forbes L."/>
            <person name="Fu Q."/>
            <person name="Gubbala S."/>
            <person name="Hirani K."/>
            <person name="Jayaseelan J.C."/>
            <person name="Lara F."/>
            <person name="Munidasa M."/>
            <person name="Palculict T."/>
            <person name="Patil S."/>
            <person name="Pu L.-L."/>
            <person name="Saada N."/>
            <person name="Tang L."/>
            <person name="Weissenberger G."/>
            <person name="Zhu Y."/>
            <person name="Hemphill L."/>
            <person name="Shang Y."/>
            <person name="Youmans B."/>
            <person name="Ayvaz T."/>
            <person name="Ross M."/>
            <person name="Santibanez J."/>
            <person name="Aqrawi P."/>
            <person name="Gross S."/>
            <person name="Joshi V."/>
            <person name="Fowler G."/>
            <person name="Nazareth L."/>
            <person name="Reid J."/>
            <person name="Worley K."/>
            <person name="Petrosino J."/>
            <person name="Highlander S."/>
            <person name="Gibbs R."/>
        </authorList>
    </citation>
    <scope>NUCLEOTIDE SEQUENCE [LARGE SCALE GENOMIC DNA]</scope>
    <source>
        <strain evidence="3">ATCC 19414</strain>
    </source>
</reference>
<organism evidence="3 4">
    <name type="scientific">Erysipelothrix rhusiopathiae ATCC 19414</name>
    <dbReference type="NCBI Taxonomy" id="525280"/>
    <lineage>
        <taxon>Bacteria</taxon>
        <taxon>Bacillati</taxon>
        <taxon>Bacillota</taxon>
        <taxon>Erysipelotrichia</taxon>
        <taxon>Erysipelotrichales</taxon>
        <taxon>Erysipelotrichaceae</taxon>
        <taxon>Erysipelothrix</taxon>
    </lineage>
</organism>
<dbReference type="InterPro" id="IPR001714">
    <property type="entry name" value="Pept_M24_MAP"/>
</dbReference>
<dbReference type="PANTHER" id="PTHR46112">
    <property type="entry name" value="AMINOPEPTIDASE"/>
    <property type="match status" value="1"/>
</dbReference>
<dbReference type="CDD" id="cd01092">
    <property type="entry name" value="APP-like"/>
    <property type="match status" value="1"/>
</dbReference>
<dbReference type="EMBL" id="ACLK02000001">
    <property type="protein sequence ID" value="EFY09224.1"/>
    <property type="molecule type" value="Genomic_DNA"/>
</dbReference>
<dbReference type="PANTHER" id="PTHR46112:SF3">
    <property type="entry name" value="AMINOPEPTIDASE YPDF"/>
    <property type="match status" value="1"/>
</dbReference>
<sequence length="355" mass="40153">MMKRSNTMKRIDKLTNLMQESQLIISDKMMIFYYTGHRFDVGERMIALLVGKDHEPILFLNKLFEAPKDIKTIVYEDGDDTTSLIENYLTHKHIAVDGNWASRFLIPFINKGYKVVNGSTYLEQIRTLKDELELATLIEASHHNDRIMLEMESLLKVGMTEIELAEIVREKQSTPPLTGVSFEPIVLFTENIADPHGVPSSRTLREDDVVLIDMGGIYQDYCSDMTRCFFMGENPEMEHLYKIVLAANKAGIDAVKPGSRLSDVDKATRAVIEAAGYGPYFVHRTGHGIGIECHENLDVSSKNDRIIEPGMCFSIEPGIYIPGKGGIRIEDLVHVTKDGVFVMNQCKKEFTDIKK</sequence>
<dbReference type="InterPro" id="IPR000994">
    <property type="entry name" value="Pept_M24"/>
</dbReference>
<evidence type="ECO:0000259" key="2">
    <source>
        <dbReference type="Pfam" id="PF01321"/>
    </source>
</evidence>
<dbReference type="InterPro" id="IPR029149">
    <property type="entry name" value="Creatin/AminoP/Spt16_N"/>
</dbReference>
<dbReference type="GO" id="GO:0004177">
    <property type="term" value="F:aminopeptidase activity"/>
    <property type="evidence" value="ECO:0007669"/>
    <property type="project" value="UniProtKB-ARBA"/>
</dbReference>
<dbReference type="AlphaFoldDB" id="E7FUF6"/>
<gene>
    <name evidence="3" type="primary">pepQ</name>
    <name evidence="3" type="ORF">HMPREF0357_10019</name>
</gene>
<dbReference type="GO" id="GO:0008235">
    <property type="term" value="F:metalloexopeptidase activity"/>
    <property type="evidence" value="ECO:0007669"/>
    <property type="project" value="UniProtKB-ARBA"/>
</dbReference>
<evidence type="ECO:0000259" key="1">
    <source>
        <dbReference type="Pfam" id="PF00557"/>
    </source>
</evidence>
<dbReference type="InterPro" id="IPR000587">
    <property type="entry name" value="Creatinase_N"/>
</dbReference>
<dbReference type="EC" id="3.4.-.-" evidence="3"/>
<dbReference type="SUPFAM" id="SSF53092">
    <property type="entry name" value="Creatinase/prolidase N-terminal domain"/>
    <property type="match status" value="1"/>
</dbReference>
<accession>E7FUF6</accession>
<dbReference type="InterPro" id="IPR036005">
    <property type="entry name" value="Creatinase/aminopeptidase-like"/>
</dbReference>
<keyword evidence="4" id="KW-1185">Reference proteome</keyword>
<name>E7FUF6_ERYRH</name>
<evidence type="ECO:0000313" key="3">
    <source>
        <dbReference type="EMBL" id="EFY09224.1"/>
    </source>
</evidence>
<feature type="domain" description="Peptidase M24" evidence="1">
    <location>
        <begin position="138"/>
        <end position="337"/>
    </location>
</feature>
<protein>
    <submittedName>
        <fullName evidence="3">Peptidase, M24 family</fullName>
        <ecNumber evidence="3">3.4.-.-</ecNumber>
    </submittedName>
</protein>
<dbReference type="Gene3D" id="3.40.350.10">
    <property type="entry name" value="Creatinase/prolidase N-terminal domain"/>
    <property type="match status" value="1"/>
</dbReference>
<dbReference type="PRINTS" id="PR00599">
    <property type="entry name" value="MAPEPTIDASE"/>
</dbReference>
<comment type="caution">
    <text evidence="3">The sequence shown here is derived from an EMBL/GenBank/DDBJ whole genome shotgun (WGS) entry which is preliminary data.</text>
</comment>
<dbReference type="Proteomes" id="UP000003028">
    <property type="component" value="Unassembled WGS sequence"/>
</dbReference>
<proteinExistence type="predicted"/>